<dbReference type="Gene3D" id="2.40.128.20">
    <property type="match status" value="1"/>
</dbReference>
<evidence type="ECO:0000256" key="2">
    <source>
        <dbReference type="ARBA" id="ARBA00022833"/>
    </source>
</evidence>
<evidence type="ECO:0000313" key="6">
    <source>
        <dbReference type="EMBL" id="MFD2830762.1"/>
    </source>
</evidence>
<feature type="compositionally biased region" description="Basic and acidic residues" evidence="3">
    <location>
        <begin position="60"/>
        <end position="71"/>
    </location>
</feature>
<organism evidence="6 7">
    <name type="scientific">Corticicoccus populi</name>
    <dbReference type="NCBI Taxonomy" id="1812821"/>
    <lineage>
        <taxon>Bacteria</taxon>
        <taxon>Bacillati</taxon>
        <taxon>Bacillota</taxon>
        <taxon>Bacilli</taxon>
        <taxon>Bacillales</taxon>
        <taxon>Staphylococcaceae</taxon>
        <taxon>Corticicoccus</taxon>
    </lineage>
</organism>
<dbReference type="EMBL" id="JBHUOQ010000004">
    <property type="protein sequence ID" value="MFD2830762.1"/>
    <property type="molecule type" value="Genomic_DNA"/>
</dbReference>
<dbReference type="InterPro" id="IPR015304">
    <property type="entry name" value="ZinT_dom"/>
</dbReference>
<evidence type="ECO:0000256" key="4">
    <source>
        <dbReference type="SAM" id="SignalP"/>
    </source>
</evidence>
<sequence length="349" mass="39463">MKKITLLKSAGILSLALMLAACQGEEETADNSAEDEAATEEQASTEESEEQAASEETEESHDHGEESHDHDESSDENAGDVAIEGFAHHYHTGDTVSLTAETDADEGDGHWHWYIRGGDEGEWEAVEGAESSTFDAEAVDSQQIKAVLYDGDHNVIGESEPVTVTIDDHDSEVYEGYFDDEDIADREISDWAGEWKSVYPYFENGDLDEVYEQRAEEEDGMTFEEYKEYYETGYATEVDNIDITEDGEFTFHDGDETYSGTYVNDGYEVLEYEAGNRGVRFVFELESGDEEAPQFVQFSDHNIAPKKSGHYHLYWGDDRDELLDEVDHWPTYYPVDYSTQQIVDDLLLH</sequence>
<dbReference type="SUPFAM" id="SSF50814">
    <property type="entry name" value="Lipocalins"/>
    <property type="match status" value="1"/>
</dbReference>
<accession>A0ABW5WXN1</accession>
<feature type="signal peptide" evidence="4">
    <location>
        <begin position="1"/>
        <end position="23"/>
    </location>
</feature>
<proteinExistence type="predicted"/>
<name>A0ABW5WXN1_9STAP</name>
<protein>
    <submittedName>
        <fullName evidence="6">ZinT/AdcA family metal-binding protein</fullName>
    </submittedName>
</protein>
<comment type="caution">
    <text evidence="6">The sequence shown here is derived from an EMBL/GenBank/DDBJ whole genome shotgun (WGS) entry which is preliminary data.</text>
</comment>
<reference evidence="7" key="1">
    <citation type="journal article" date="2019" name="Int. J. Syst. Evol. Microbiol.">
        <title>The Global Catalogue of Microorganisms (GCM) 10K type strain sequencing project: providing services to taxonomists for standard genome sequencing and annotation.</title>
        <authorList>
            <consortium name="The Broad Institute Genomics Platform"/>
            <consortium name="The Broad Institute Genome Sequencing Center for Infectious Disease"/>
            <person name="Wu L."/>
            <person name="Ma J."/>
        </authorList>
    </citation>
    <scope>NUCLEOTIDE SEQUENCE [LARGE SCALE GENOMIC DNA]</scope>
    <source>
        <strain evidence="7">KCTC 33575</strain>
    </source>
</reference>
<dbReference type="RefSeq" id="WP_377774111.1">
    <property type="nucleotide sequence ID" value="NZ_JBHUOQ010000004.1"/>
</dbReference>
<evidence type="ECO:0000256" key="3">
    <source>
        <dbReference type="SAM" id="MobiDB-lite"/>
    </source>
</evidence>
<feature type="chain" id="PRO_5045144158" evidence="4">
    <location>
        <begin position="24"/>
        <end position="349"/>
    </location>
</feature>
<keyword evidence="2" id="KW-0862">Zinc</keyword>
<keyword evidence="7" id="KW-1185">Reference proteome</keyword>
<evidence type="ECO:0000256" key="1">
    <source>
        <dbReference type="ARBA" id="ARBA00022729"/>
    </source>
</evidence>
<dbReference type="Pfam" id="PF09223">
    <property type="entry name" value="ZinT"/>
    <property type="match status" value="1"/>
</dbReference>
<feature type="region of interest" description="Disordered" evidence="3">
    <location>
        <begin position="24"/>
        <end position="77"/>
    </location>
</feature>
<evidence type="ECO:0000259" key="5">
    <source>
        <dbReference type="Pfam" id="PF09223"/>
    </source>
</evidence>
<feature type="domain" description="ZinT" evidence="5">
    <location>
        <begin position="170"/>
        <end position="349"/>
    </location>
</feature>
<dbReference type="InterPro" id="IPR012674">
    <property type="entry name" value="Calycin"/>
</dbReference>
<dbReference type="PROSITE" id="PS51257">
    <property type="entry name" value="PROKAR_LIPOPROTEIN"/>
    <property type="match status" value="1"/>
</dbReference>
<gene>
    <name evidence="6" type="ORF">ACFSX4_09855</name>
</gene>
<evidence type="ECO:0000313" key="7">
    <source>
        <dbReference type="Proteomes" id="UP001597519"/>
    </source>
</evidence>
<dbReference type="Proteomes" id="UP001597519">
    <property type="component" value="Unassembled WGS sequence"/>
</dbReference>
<feature type="compositionally biased region" description="Acidic residues" evidence="3">
    <location>
        <begin position="24"/>
        <end position="59"/>
    </location>
</feature>
<keyword evidence="1 4" id="KW-0732">Signal</keyword>